<dbReference type="SUPFAM" id="SSF48008">
    <property type="entry name" value="GntR ligand-binding domain-like"/>
    <property type="match status" value="1"/>
</dbReference>
<dbReference type="SMART" id="SM00895">
    <property type="entry name" value="FCD"/>
    <property type="match status" value="1"/>
</dbReference>
<dbReference type="PANTHER" id="PTHR43537">
    <property type="entry name" value="TRANSCRIPTIONAL REGULATOR, GNTR FAMILY"/>
    <property type="match status" value="1"/>
</dbReference>
<dbReference type="Gene3D" id="1.10.10.10">
    <property type="entry name" value="Winged helix-like DNA-binding domain superfamily/Winged helix DNA-binding domain"/>
    <property type="match status" value="1"/>
</dbReference>
<dbReference type="Proteomes" id="UP000642819">
    <property type="component" value="Unassembled WGS sequence"/>
</dbReference>
<dbReference type="Pfam" id="PF07729">
    <property type="entry name" value="FCD"/>
    <property type="match status" value="1"/>
</dbReference>
<evidence type="ECO:0000256" key="2">
    <source>
        <dbReference type="ARBA" id="ARBA00023125"/>
    </source>
</evidence>
<dbReference type="InterPro" id="IPR036388">
    <property type="entry name" value="WH-like_DNA-bd_sf"/>
</dbReference>
<dbReference type="InterPro" id="IPR000524">
    <property type="entry name" value="Tscrpt_reg_HTH_GntR"/>
</dbReference>
<dbReference type="RefSeq" id="WP_189349503.1">
    <property type="nucleotide sequence ID" value="NZ_BMXK01000005.1"/>
</dbReference>
<dbReference type="Pfam" id="PF00392">
    <property type="entry name" value="GntR"/>
    <property type="match status" value="1"/>
</dbReference>
<accession>A0ABQ3GGU0</accession>
<keyword evidence="3" id="KW-0804">Transcription</keyword>
<evidence type="ECO:0000313" key="5">
    <source>
        <dbReference type="EMBL" id="GHD05696.1"/>
    </source>
</evidence>
<proteinExistence type="predicted"/>
<reference evidence="6" key="1">
    <citation type="journal article" date="2019" name="Int. J. Syst. Evol. Microbiol.">
        <title>The Global Catalogue of Microorganisms (GCM) 10K type strain sequencing project: providing services to taxonomists for standard genome sequencing and annotation.</title>
        <authorList>
            <consortium name="The Broad Institute Genomics Platform"/>
            <consortium name="The Broad Institute Genome Sequencing Center for Infectious Disease"/>
            <person name="Wu L."/>
            <person name="Ma J."/>
        </authorList>
    </citation>
    <scope>NUCLEOTIDE SEQUENCE [LARGE SCALE GENOMIC DNA]</scope>
    <source>
        <strain evidence="6">KCTC 19466</strain>
    </source>
</reference>
<sequence>MLRTAPSTAPPLAAAPVLSRRDSVVLELRRAVVRGVLRPGDKLTEINLSKALAVSRPTLREALNQLAQEGLLVQEPYRGLRVARLDAAQIMDGARTRHALDMLAVDELLADSTGERMDDVEAYWRDFERLEHHRDPLTRHEAHIAFHRGIWAASGNSVLLRMWPVTEAHLTIALGHEQAVRPVSERADEGHRRLIAALHTRDRTAIESAFRAHTVSGAQELVSLIEAEGQEET</sequence>
<dbReference type="InterPro" id="IPR011711">
    <property type="entry name" value="GntR_C"/>
</dbReference>
<dbReference type="PROSITE" id="PS50949">
    <property type="entry name" value="HTH_GNTR"/>
    <property type="match status" value="1"/>
</dbReference>
<dbReference type="InterPro" id="IPR036390">
    <property type="entry name" value="WH_DNA-bd_sf"/>
</dbReference>
<keyword evidence="1" id="KW-0805">Transcription regulation</keyword>
<keyword evidence="2" id="KW-0238">DNA-binding</keyword>
<evidence type="ECO:0000313" key="6">
    <source>
        <dbReference type="Proteomes" id="UP000642819"/>
    </source>
</evidence>
<protein>
    <submittedName>
        <fullName evidence="5">GntR family transcriptional regulator</fullName>
    </submittedName>
</protein>
<feature type="domain" description="HTH gntR-type" evidence="4">
    <location>
        <begin position="18"/>
        <end position="85"/>
    </location>
</feature>
<keyword evidence="6" id="KW-1185">Reference proteome</keyword>
<organism evidence="5 6">
    <name type="scientific">Zhihengliuella salsuginis</name>
    <dbReference type="NCBI Taxonomy" id="578222"/>
    <lineage>
        <taxon>Bacteria</taxon>
        <taxon>Bacillati</taxon>
        <taxon>Actinomycetota</taxon>
        <taxon>Actinomycetes</taxon>
        <taxon>Micrococcales</taxon>
        <taxon>Micrococcaceae</taxon>
        <taxon>Zhihengliuella</taxon>
    </lineage>
</organism>
<dbReference type="EMBL" id="BMXK01000005">
    <property type="protein sequence ID" value="GHD05696.1"/>
    <property type="molecule type" value="Genomic_DNA"/>
</dbReference>
<dbReference type="InterPro" id="IPR008920">
    <property type="entry name" value="TF_FadR/GntR_C"/>
</dbReference>
<name>A0ABQ3GGU0_9MICC</name>
<evidence type="ECO:0000256" key="3">
    <source>
        <dbReference type="ARBA" id="ARBA00023163"/>
    </source>
</evidence>
<dbReference type="Gene3D" id="1.20.120.530">
    <property type="entry name" value="GntR ligand-binding domain-like"/>
    <property type="match status" value="1"/>
</dbReference>
<evidence type="ECO:0000259" key="4">
    <source>
        <dbReference type="PROSITE" id="PS50949"/>
    </source>
</evidence>
<gene>
    <name evidence="5" type="primary">pdhR</name>
    <name evidence="5" type="ORF">GCM10008096_14970</name>
</gene>
<dbReference type="PRINTS" id="PR00035">
    <property type="entry name" value="HTHGNTR"/>
</dbReference>
<comment type="caution">
    <text evidence="5">The sequence shown here is derived from an EMBL/GenBank/DDBJ whole genome shotgun (WGS) entry which is preliminary data.</text>
</comment>
<dbReference type="CDD" id="cd07377">
    <property type="entry name" value="WHTH_GntR"/>
    <property type="match status" value="1"/>
</dbReference>
<dbReference type="SMART" id="SM00345">
    <property type="entry name" value="HTH_GNTR"/>
    <property type="match status" value="1"/>
</dbReference>
<dbReference type="PANTHER" id="PTHR43537:SF24">
    <property type="entry name" value="GLUCONATE OPERON TRANSCRIPTIONAL REPRESSOR"/>
    <property type="match status" value="1"/>
</dbReference>
<dbReference type="SUPFAM" id="SSF46785">
    <property type="entry name" value="Winged helix' DNA-binding domain"/>
    <property type="match status" value="1"/>
</dbReference>
<evidence type="ECO:0000256" key="1">
    <source>
        <dbReference type="ARBA" id="ARBA00023015"/>
    </source>
</evidence>